<dbReference type="PANTHER" id="PTHR13675">
    <property type="entry name" value="LYR MOTIF-CONTAINING PROTEIN 2"/>
    <property type="match status" value="1"/>
</dbReference>
<organism evidence="8 9">
    <name type="scientific">Apiospora marii</name>
    <dbReference type="NCBI Taxonomy" id="335849"/>
    <lineage>
        <taxon>Eukaryota</taxon>
        <taxon>Fungi</taxon>
        <taxon>Dikarya</taxon>
        <taxon>Ascomycota</taxon>
        <taxon>Pezizomycotina</taxon>
        <taxon>Sordariomycetes</taxon>
        <taxon>Xylariomycetidae</taxon>
        <taxon>Amphisphaeriales</taxon>
        <taxon>Apiosporaceae</taxon>
        <taxon>Apiospora</taxon>
    </lineage>
</organism>
<name>A0ABR1R0L2_9PEZI</name>
<keyword evidence="9" id="KW-1185">Reference proteome</keyword>
<evidence type="ECO:0000313" key="8">
    <source>
        <dbReference type="EMBL" id="KAK7994461.1"/>
    </source>
</evidence>
<dbReference type="InterPro" id="IPR008011">
    <property type="entry name" value="Complex1_LYR_dom"/>
</dbReference>
<dbReference type="InterPro" id="IPR045293">
    <property type="entry name" value="Complex1_LYR_LYRM2"/>
</dbReference>
<evidence type="ECO:0000256" key="1">
    <source>
        <dbReference type="ARBA" id="ARBA00004173"/>
    </source>
</evidence>
<reference evidence="8 9" key="1">
    <citation type="submission" date="2023-01" db="EMBL/GenBank/DDBJ databases">
        <title>Analysis of 21 Apiospora genomes using comparative genomics revels a genus with tremendous synthesis potential of carbohydrate active enzymes and secondary metabolites.</title>
        <authorList>
            <person name="Sorensen T."/>
        </authorList>
    </citation>
    <scope>NUCLEOTIDE SEQUENCE [LARGE SCALE GENOMIC DNA]</scope>
    <source>
        <strain evidence="8 9">CBS 20057</strain>
    </source>
</reference>
<comment type="function">
    <text evidence="6">Involved in efficient integration of the N-module into mitochondrial respiratory chain complex I.</text>
</comment>
<dbReference type="Proteomes" id="UP001396898">
    <property type="component" value="Unassembled WGS sequence"/>
</dbReference>
<evidence type="ECO:0000313" key="9">
    <source>
        <dbReference type="Proteomes" id="UP001396898"/>
    </source>
</evidence>
<dbReference type="EMBL" id="JAQQWI010000024">
    <property type="protein sequence ID" value="KAK7994461.1"/>
    <property type="molecule type" value="Genomic_DNA"/>
</dbReference>
<comment type="caution">
    <text evidence="8">The sequence shown here is derived from an EMBL/GenBank/DDBJ whole genome shotgun (WGS) entry which is preliminary data.</text>
</comment>
<proteinExistence type="inferred from homology"/>
<protein>
    <recommendedName>
        <fullName evidence="5">LYR motif-containing protein 2</fullName>
    </recommendedName>
</protein>
<comment type="similarity">
    <text evidence="2">Belongs to the complex I LYR family.</text>
</comment>
<gene>
    <name evidence="8" type="ORF">PG991_016049</name>
</gene>
<dbReference type="Pfam" id="PF05347">
    <property type="entry name" value="Complex1_LYR"/>
    <property type="match status" value="1"/>
</dbReference>
<evidence type="ECO:0000256" key="4">
    <source>
        <dbReference type="ARBA" id="ARBA00023128"/>
    </source>
</evidence>
<evidence type="ECO:0000259" key="7">
    <source>
        <dbReference type="Pfam" id="PF05347"/>
    </source>
</evidence>
<dbReference type="CDD" id="cd20262">
    <property type="entry name" value="Complex1_LYR_LYRM2"/>
    <property type="match status" value="1"/>
</dbReference>
<evidence type="ECO:0000256" key="5">
    <source>
        <dbReference type="ARBA" id="ARBA00026235"/>
    </source>
</evidence>
<comment type="subcellular location">
    <subcellularLocation>
        <location evidence="1">Mitochondrion</location>
    </subcellularLocation>
</comment>
<evidence type="ECO:0000256" key="2">
    <source>
        <dbReference type="ARBA" id="ARBA00009508"/>
    </source>
</evidence>
<dbReference type="PANTHER" id="PTHR13675:SF0">
    <property type="entry name" value="LYR MOTIF-CONTAINING PROTEIN 2"/>
    <property type="match status" value="1"/>
</dbReference>
<accession>A0ABR1R0L2</accession>
<keyword evidence="3" id="KW-0809">Transit peptide</keyword>
<keyword evidence="4" id="KW-0496">Mitochondrion</keyword>
<evidence type="ECO:0000256" key="6">
    <source>
        <dbReference type="ARBA" id="ARBA00044735"/>
    </source>
</evidence>
<sequence length="191" mass="21056">MAAVLSHRMQKRIEHDVPTPVACKSILVEKSDALSDSFNFALDMRFMTASRVASVAGRLSLRGIRSYATEASRRGGSGGRLGATLSLEHFLQRSKVLALYRTILRGTGHIQDATTRNETRGFARAEFERHRGVTDLGHIRYLLSTGKTEWETMERYIGGIFKPIVMSFFRSTPNAALSPVAAAATSIAVRI</sequence>
<feature type="domain" description="Complex 1 LYR protein" evidence="7">
    <location>
        <begin position="95"/>
        <end position="151"/>
    </location>
</feature>
<evidence type="ECO:0000256" key="3">
    <source>
        <dbReference type="ARBA" id="ARBA00022946"/>
    </source>
</evidence>